<dbReference type="RefSeq" id="WP_069646425.1">
    <property type="nucleotide sequence ID" value="NZ_MIJZ01000013.1"/>
</dbReference>
<dbReference type="AlphaFoldDB" id="A0A1E5GG05"/>
<evidence type="ECO:0000313" key="3">
    <source>
        <dbReference type="Proteomes" id="UP000094068"/>
    </source>
</evidence>
<keyword evidence="1" id="KW-1133">Transmembrane helix</keyword>
<organism evidence="2 3">
    <name type="scientific">Enterococcus ureasiticus</name>
    <dbReference type="NCBI Taxonomy" id="903984"/>
    <lineage>
        <taxon>Bacteria</taxon>
        <taxon>Bacillati</taxon>
        <taxon>Bacillota</taxon>
        <taxon>Bacilli</taxon>
        <taxon>Lactobacillales</taxon>
        <taxon>Enterococcaceae</taxon>
        <taxon>Enterococcus</taxon>
    </lineage>
</organism>
<evidence type="ECO:0000313" key="2">
    <source>
        <dbReference type="EMBL" id="OEG11666.1"/>
    </source>
</evidence>
<dbReference type="EMBL" id="MIJZ01000013">
    <property type="protein sequence ID" value="OEG11666.1"/>
    <property type="molecule type" value="Genomic_DNA"/>
</dbReference>
<keyword evidence="3" id="KW-1185">Reference proteome</keyword>
<protein>
    <submittedName>
        <fullName evidence="2">ABC transporter permease</fullName>
    </submittedName>
</protein>
<dbReference type="GO" id="GO:0005886">
    <property type="term" value="C:plasma membrane"/>
    <property type="evidence" value="ECO:0007669"/>
    <property type="project" value="TreeGrafter"/>
</dbReference>
<name>A0A1E5GG05_9ENTE</name>
<feature type="transmembrane region" description="Helical" evidence="1">
    <location>
        <begin position="15"/>
        <end position="39"/>
    </location>
</feature>
<gene>
    <name evidence="2" type="ORF">BCR21_10285</name>
</gene>
<dbReference type="STRING" id="903984.BCR21_10285"/>
<accession>A0A1E5GG05</accession>
<sequence>MFVFKHAFLNLRRHIWNYLLVGIMLFLLILGTMVTNTIYTSAKLFTKNYSKKFMTVVTILEPDLSNSMHEEKLTKEQYIKFGESKYVTGIEMIGNVPISFETLKPVGIPSSDQFQKNESTKTNYGQTITYWIGAEPETFVNMLADSGMEINGGSTDLKQNECFVSSAFAQLNQLKIGDSIEVALTGNQDTEKQTLVVAGMYQPKEQVQSSDEGSLFMSYQGNDIFTNWETLNSIKNFDYSGHNSVSYELKSMDDFDKFLSEMKAKGLPSDYQVITNEAKMNFILSPVNGVRTLAGTILLGFLIFGNFWLALFSVRKFRKSQTELYVLRNLGITKQQIIKSRVTELVIVTCVSFSLASVIAKGFVQPIADWQLVNQKRLMGNIDQLSSLMASEQNESILSIPMLMNAHSFITILGMTSLFLITIISIDIYKLFKFKPIDFLLERNLDE</sequence>
<evidence type="ECO:0000256" key="1">
    <source>
        <dbReference type="SAM" id="Phobius"/>
    </source>
</evidence>
<comment type="caution">
    <text evidence="2">The sequence shown here is derived from an EMBL/GenBank/DDBJ whole genome shotgun (WGS) entry which is preliminary data.</text>
</comment>
<reference evidence="3" key="1">
    <citation type="submission" date="2016-09" db="EMBL/GenBank/DDBJ databases">
        <authorList>
            <person name="Gulvik C.A."/>
        </authorList>
    </citation>
    <scope>NUCLEOTIDE SEQUENCE [LARGE SCALE GENOMIC DNA]</scope>
    <source>
        <strain evidence="3">DSM 23328</strain>
    </source>
</reference>
<dbReference type="Proteomes" id="UP000094068">
    <property type="component" value="Unassembled WGS sequence"/>
</dbReference>
<feature type="transmembrane region" description="Helical" evidence="1">
    <location>
        <begin position="293"/>
        <end position="314"/>
    </location>
</feature>
<keyword evidence="1" id="KW-0472">Membrane</keyword>
<dbReference type="GO" id="GO:0022857">
    <property type="term" value="F:transmembrane transporter activity"/>
    <property type="evidence" value="ECO:0007669"/>
    <property type="project" value="TreeGrafter"/>
</dbReference>
<dbReference type="InterPro" id="IPR050250">
    <property type="entry name" value="Macrolide_Exporter_MacB"/>
</dbReference>
<feature type="transmembrane region" description="Helical" evidence="1">
    <location>
        <begin position="345"/>
        <end position="364"/>
    </location>
</feature>
<keyword evidence="1" id="KW-0812">Transmembrane</keyword>
<dbReference type="PANTHER" id="PTHR30572:SF9">
    <property type="entry name" value="ABC TRANSPORTER PERMEASE PROTEIN"/>
    <property type="match status" value="1"/>
</dbReference>
<proteinExistence type="predicted"/>
<dbReference type="OrthoDB" id="2177131at2"/>
<dbReference type="PANTHER" id="PTHR30572">
    <property type="entry name" value="MEMBRANE COMPONENT OF TRANSPORTER-RELATED"/>
    <property type="match status" value="1"/>
</dbReference>
<feature type="transmembrane region" description="Helical" evidence="1">
    <location>
        <begin position="409"/>
        <end position="429"/>
    </location>
</feature>